<gene>
    <name evidence="2" type="ORF">ACFQ2I_06380</name>
</gene>
<reference evidence="3" key="1">
    <citation type="journal article" date="2019" name="Int. J. Syst. Evol. Microbiol.">
        <title>The Global Catalogue of Microorganisms (GCM) 10K type strain sequencing project: providing services to taxonomists for standard genome sequencing and annotation.</title>
        <authorList>
            <consortium name="The Broad Institute Genomics Platform"/>
            <consortium name="The Broad Institute Genome Sequencing Center for Infectious Disease"/>
            <person name="Wu L."/>
            <person name="Ma J."/>
        </authorList>
    </citation>
    <scope>NUCLEOTIDE SEQUENCE [LARGE SCALE GENOMIC DNA]</scope>
    <source>
        <strain evidence="3">CCUG 59129</strain>
    </source>
</reference>
<protein>
    <submittedName>
        <fullName evidence="2">DUF6431 domain-containing protein</fullName>
    </submittedName>
</protein>
<name>A0ABW3HNG6_9BACL</name>
<dbReference type="Proteomes" id="UP001596989">
    <property type="component" value="Unassembled WGS sequence"/>
</dbReference>
<feature type="domain" description="DUF6431" evidence="1">
    <location>
        <begin position="13"/>
        <end position="93"/>
    </location>
</feature>
<comment type="caution">
    <text evidence="2">The sequence shown here is derived from an EMBL/GenBank/DDBJ whole genome shotgun (WGS) entry which is preliminary data.</text>
</comment>
<accession>A0ABW3HNG6</accession>
<proteinExistence type="predicted"/>
<evidence type="ECO:0000259" key="1">
    <source>
        <dbReference type="Pfam" id="PF20020"/>
    </source>
</evidence>
<dbReference type="RefSeq" id="WP_377562852.1">
    <property type="nucleotide sequence ID" value="NZ_JBHTJZ010000005.1"/>
</dbReference>
<dbReference type="InterPro" id="IPR045536">
    <property type="entry name" value="DUF6431"/>
</dbReference>
<keyword evidence="3" id="KW-1185">Reference proteome</keyword>
<evidence type="ECO:0000313" key="2">
    <source>
        <dbReference type="EMBL" id="MFD0959017.1"/>
    </source>
</evidence>
<sequence>MFFVRSAEQIAAPCCGGPLGIVGSRPRVWYKSSGEKAKLVIRRLYCEACGKIHHELPDLLVPYKRYDAESIEAVLSASNRTDVAADESTLLRWKCWFLAWVVYAAGCLQAIAIRRGLSVVSPSTEPQSALHLFGRLVGDAAGWLSRAVRPLANSNLWVTDPFCLSVRTPSG</sequence>
<organism evidence="2 3">
    <name type="scientific">Paenibacillus chungangensis</name>
    <dbReference type="NCBI Taxonomy" id="696535"/>
    <lineage>
        <taxon>Bacteria</taxon>
        <taxon>Bacillati</taxon>
        <taxon>Bacillota</taxon>
        <taxon>Bacilli</taxon>
        <taxon>Bacillales</taxon>
        <taxon>Paenibacillaceae</taxon>
        <taxon>Paenibacillus</taxon>
    </lineage>
</organism>
<dbReference type="Pfam" id="PF20020">
    <property type="entry name" value="DUF6431"/>
    <property type="match status" value="1"/>
</dbReference>
<evidence type="ECO:0000313" key="3">
    <source>
        <dbReference type="Proteomes" id="UP001596989"/>
    </source>
</evidence>
<dbReference type="EMBL" id="JBHTJZ010000005">
    <property type="protein sequence ID" value="MFD0959017.1"/>
    <property type="molecule type" value="Genomic_DNA"/>
</dbReference>